<sequence length="928" mass="94897">MFGSSEMDGKFTRHRCSAMEALQRLWQQAVAAHASKPALTHQRDGSVTTFAELHEAVEALASELRAAGATAGRAVAYAVDERAAPAKAVVCQLACLAVGAVYCPTDDPGSRERAARRRRHRRPGGRLRRRRAGGAGEGRGLPARVPRGGRRVLSHGRPGGDARRPCAGLPRAGGRKAVVGSAAATLHRLRWEWDAFAGGAALLRTPAVFVDSVAEVLGALLRGDGLLVPSGADALRCARDLGAAKVTLTPSLLAAWLRADPQLPASLPAVARWHCSGEPLPRRLRDRFLARRLASQTLVNIYGCTETAADCAFAVETAPGRCACGGLRALPGATVAVDGGEIVVRGKTLALGYAARGDLVRPSFDPPDLGAAGPGPRFEAASGALAFRTGDAGTACAACGAVICGGRLDDVVNVHGVRVSCNDVEERLGAGVAVVVRDGHLVACCEDVEDARRRAATIPARYRPAAFCEASPLPRGPTGKVDRAALRRLAPNHAAPAPAAAVPRPTTATTAVLDAFAAVLGRPVTGDTSFAALGGTSLQAVEAAWRLGVAPDDVLSLSIGELAPLVDKSRAPAPPTDDNALAPPPPKRARTATLRRAWSLQLKACVDAAVALFDDGRKGLVASHGRDLVCFDTRSGAALWTAGVGLGASLAGEADAAVEAPCLIVGGAAFVGGYDGRVYAVAVADGTLRWTSAPCAGPIKGAATALDATTLVVGSHGGFVRALALADGSVRRTSEHLGGAVFAAPTLAGEVLVVATTAGAVHGLQAATLAPLWRKAGAPVFAQPVVHEDAVIYGDVSGAVHAVSHDDGAGRWSIVGSAAPVYAPVAVVGANVCVADDRGGLVFRDATSGALKHRRSVPGAKFFKAPALVSDTLVAVSTDGRVFVVSATDGAPIAECDLGAKAFSAPVIVGSRVFVGARDDRLHAIDML</sequence>
<dbReference type="Pfam" id="PF13570">
    <property type="entry name" value="Beta-prop_ACSF4"/>
    <property type="match status" value="1"/>
</dbReference>
<feature type="domain" description="AMP-dependent synthetase/ligase" evidence="2">
    <location>
        <begin position="27"/>
        <end position="115"/>
    </location>
</feature>
<dbReference type="InterPro" id="IPR002372">
    <property type="entry name" value="PQQ_rpt_dom"/>
</dbReference>
<dbReference type="InterPro" id="IPR052091">
    <property type="entry name" value="Beta-ala_Activ/Resist"/>
</dbReference>
<dbReference type="Gene3D" id="2.130.10.10">
    <property type="entry name" value="YVTN repeat-like/Quinoprotein amine dehydrogenase"/>
    <property type="match status" value="2"/>
</dbReference>
<evidence type="ECO:0000256" key="1">
    <source>
        <dbReference type="SAM" id="MobiDB-lite"/>
    </source>
</evidence>
<feature type="domain" description="AMP-dependent synthetase/ligase" evidence="2">
    <location>
        <begin position="176"/>
        <end position="353"/>
    </location>
</feature>
<feature type="region of interest" description="Disordered" evidence="1">
    <location>
        <begin position="567"/>
        <end position="588"/>
    </location>
</feature>
<feature type="region of interest" description="Disordered" evidence="1">
    <location>
        <begin position="107"/>
        <end position="168"/>
    </location>
</feature>
<dbReference type="Pfam" id="PF00501">
    <property type="entry name" value="AMP-binding"/>
    <property type="match status" value="2"/>
</dbReference>
<dbReference type="AlphaFoldDB" id="A0A8J2SWI8"/>
<dbReference type="Gene3D" id="3.40.50.980">
    <property type="match status" value="1"/>
</dbReference>
<evidence type="ECO:0000259" key="2">
    <source>
        <dbReference type="Pfam" id="PF00501"/>
    </source>
</evidence>
<name>A0A8J2SWI8_9STRA</name>
<dbReference type="SMART" id="SM00564">
    <property type="entry name" value="PQQ"/>
    <property type="match status" value="8"/>
</dbReference>
<dbReference type="InterPro" id="IPR042099">
    <property type="entry name" value="ANL_N_sf"/>
</dbReference>
<dbReference type="SUPFAM" id="SSF47336">
    <property type="entry name" value="ACP-like"/>
    <property type="match status" value="1"/>
</dbReference>
<dbReference type="Gene3D" id="1.10.1200.10">
    <property type="entry name" value="ACP-like"/>
    <property type="match status" value="1"/>
</dbReference>
<dbReference type="InterPro" id="IPR015943">
    <property type="entry name" value="WD40/YVTN_repeat-like_dom_sf"/>
</dbReference>
<proteinExistence type="predicted"/>
<dbReference type="GO" id="GO:0043041">
    <property type="term" value="P:amino acid activation for nonribosomal peptide biosynthetic process"/>
    <property type="evidence" value="ECO:0007669"/>
    <property type="project" value="TreeGrafter"/>
</dbReference>
<dbReference type="Proteomes" id="UP000789595">
    <property type="component" value="Unassembled WGS sequence"/>
</dbReference>
<evidence type="ECO:0000259" key="3">
    <source>
        <dbReference type="Pfam" id="PF13570"/>
    </source>
</evidence>
<dbReference type="Gene3D" id="3.40.50.12780">
    <property type="entry name" value="N-terminal domain of ligase-like"/>
    <property type="match status" value="1"/>
</dbReference>
<dbReference type="InterPro" id="IPR011047">
    <property type="entry name" value="Quinoprotein_ADH-like_sf"/>
</dbReference>
<dbReference type="Gene3D" id="3.30.300.30">
    <property type="match status" value="1"/>
</dbReference>
<dbReference type="OrthoDB" id="408177at2759"/>
<keyword evidence="5" id="KW-1185">Reference proteome</keyword>
<feature type="compositionally biased region" description="Basic residues" evidence="1">
    <location>
        <begin position="114"/>
        <end position="132"/>
    </location>
</feature>
<dbReference type="InterPro" id="IPR018391">
    <property type="entry name" value="PQQ_b-propeller_rpt"/>
</dbReference>
<dbReference type="SUPFAM" id="SSF50998">
    <property type="entry name" value="Quinoprotein alcohol dehydrogenase-like"/>
    <property type="match status" value="1"/>
</dbReference>
<evidence type="ECO:0000313" key="4">
    <source>
        <dbReference type="EMBL" id="CAH0378855.1"/>
    </source>
</evidence>
<organism evidence="4 5">
    <name type="scientific">Pelagomonas calceolata</name>
    <dbReference type="NCBI Taxonomy" id="35677"/>
    <lineage>
        <taxon>Eukaryota</taxon>
        <taxon>Sar</taxon>
        <taxon>Stramenopiles</taxon>
        <taxon>Ochrophyta</taxon>
        <taxon>Pelagophyceae</taxon>
        <taxon>Pelagomonadales</taxon>
        <taxon>Pelagomonadaceae</taxon>
        <taxon>Pelagomonas</taxon>
    </lineage>
</organism>
<dbReference type="InterPro" id="IPR045851">
    <property type="entry name" value="AMP-bd_C_sf"/>
</dbReference>
<evidence type="ECO:0008006" key="6">
    <source>
        <dbReference type="Google" id="ProtNLM"/>
    </source>
</evidence>
<accession>A0A8J2SWI8</accession>
<dbReference type="InterPro" id="IPR036736">
    <property type="entry name" value="ACP-like_sf"/>
</dbReference>
<dbReference type="Gene3D" id="2.40.128.630">
    <property type="match status" value="1"/>
</dbReference>
<gene>
    <name evidence="4" type="ORF">PECAL_6P04520</name>
</gene>
<dbReference type="InterPro" id="IPR000873">
    <property type="entry name" value="AMP-dep_synth/lig_dom"/>
</dbReference>
<evidence type="ECO:0000313" key="5">
    <source>
        <dbReference type="Proteomes" id="UP000789595"/>
    </source>
</evidence>
<dbReference type="SUPFAM" id="SSF56801">
    <property type="entry name" value="Acetyl-CoA synthetase-like"/>
    <property type="match status" value="1"/>
</dbReference>
<dbReference type="PANTHER" id="PTHR44394">
    <property type="entry name" value="BETA-ALANINE-ACTIVATING ENZYME"/>
    <property type="match status" value="1"/>
</dbReference>
<reference evidence="4" key="1">
    <citation type="submission" date="2021-11" db="EMBL/GenBank/DDBJ databases">
        <authorList>
            <consortium name="Genoscope - CEA"/>
            <person name="William W."/>
        </authorList>
    </citation>
    <scope>NUCLEOTIDE SEQUENCE</scope>
</reference>
<protein>
    <recommendedName>
        <fullName evidence="6">Carrier domain-containing protein</fullName>
    </recommendedName>
</protein>
<feature type="domain" description="Pyrrolo-quinoline quinone repeat" evidence="3">
    <location>
        <begin position="602"/>
        <end position="927"/>
    </location>
</feature>
<dbReference type="EMBL" id="CAKKNE010000006">
    <property type="protein sequence ID" value="CAH0378855.1"/>
    <property type="molecule type" value="Genomic_DNA"/>
</dbReference>
<comment type="caution">
    <text evidence="4">The sequence shown here is derived from an EMBL/GenBank/DDBJ whole genome shotgun (WGS) entry which is preliminary data.</text>
</comment>
<dbReference type="PANTHER" id="PTHR44394:SF1">
    <property type="entry name" value="BETA-ALANINE-ACTIVATING ENZYME"/>
    <property type="match status" value="1"/>
</dbReference>